<reference evidence="2" key="2">
    <citation type="submission" date="2023-06" db="EMBL/GenBank/DDBJ databases">
        <authorList>
            <person name="Ma L."/>
            <person name="Liu K.-W."/>
            <person name="Li Z."/>
            <person name="Hsiao Y.-Y."/>
            <person name="Qi Y."/>
            <person name="Fu T."/>
            <person name="Tang G."/>
            <person name="Zhang D."/>
            <person name="Sun W.-H."/>
            <person name="Liu D.-K."/>
            <person name="Li Y."/>
            <person name="Chen G.-Z."/>
            <person name="Liu X.-D."/>
            <person name="Liao X.-Y."/>
            <person name="Jiang Y.-T."/>
            <person name="Yu X."/>
            <person name="Hao Y."/>
            <person name="Huang J."/>
            <person name="Zhao X.-W."/>
            <person name="Ke S."/>
            <person name="Chen Y.-Y."/>
            <person name="Wu W.-L."/>
            <person name="Hsu J.-L."/>
            <person name="Lin Y.-F."/>
            <person name="Huang M.-D."/>
            <person name="Li C.-Y."/>
            <person name="Huang L."/>
            <person name="Wang Z.-W."/>
            <person name="Zhao X."/>
            <person name="Zhong W.-Y."/>
            <person name="Peng D.-H."/>
            <person name="Ahmad S."/>
            <person name="Lan S."/>
            <person name="Zhang J.-S."/>
            <person name="Tsai W.-C."/>
            <person name="Van De Peer Y."/>
            <person name="Liu Z.-J."/>
        </authorList>
    </citation>
    <scope>NUCLEOTIDE SEQUENCE</scope>
    <source>
        <strain evidence="2">CP</strain>
        <tissue evidence="2">Leaves</tissue>
    </source>
</reference>
<keyword evidence="3" id="KW-1185">Reference proteome</keyword>
<protein>
    <submittedName>
        <fullName evidence="2">Uncharacterized protein</fullName>
    </submittedName>
</protein>
<accession>A0AAV9FCS5</accession>
<evidence type="ECO:0000313" key="2">
    <source>
        <dbReference type="EMBL" id="KAK1323457.1"/>
    </source>
</evidence>
<dbReference type="Proteomes" id="UP001180020">
    <property type="component" value="Unassembled WGS sequence"/>
</dbReference>
<organism evidence="2 3">
    <name type="scientific">Acorus calamus</name>
    <name type="common">Sweet flag</name>
    <dbReference type="NCBI Taxonomy" id="4465"/>
    <lineage>
        <taxon>Eukaryota</taxon>
        <taxon>Viridiplantae</taxon>
        <taxon>Streptophyta</taxon>
        <taxon>Embryophyta</taxon>
        <taxon>Tracheophyta</taxon>
        <taxon>Spermatophyta</taxon>
        <taxon>Magnoliopsida</taxon>
        <taxon>Liliopsida</taxon>
        <taxon>Acoraceae</taxon>
        <taxon>Acorus</taxon>
    </lineage>
</organism>
<name>A0AAV9FCS5_ACOCL</name>
<dbReference type="EMBL" id="JAUJYO010000002">
    <property type="protein sequence ID" value="KAK1323457.1"/>
    <property type="molecule type" value="Genomic_DNA"/>
</dbReference>
<evidence type="ECO:0000256" key="1">
    <source>
        <dbReference type="SAM" id="MobiDB-lite"/>
    </source>
</evidence>
<comment type="caution">
    <text evidence="2">The sequence shown here is derived from an EMBL/GenBank/DDBJ whole genome shotgun (WGS) entry which is preliminary data.</text>
</comment>
<reference evidence="2" key="1">
    <citation type="journal article" date="2023" name="Nat. Commun.">
        <title>Diploid and tetraploid genomes of Acorus and the evolution of monocots.</title>
        <authorList>
            <person name="Ma L."/>
            <person name="Liu K.W."/>
            <person name="Li Z."/>
            <person name="Hsiao Y.Y."/>
            <person name="Qi Y."/>
            <person name="Fu T."/>
            <person name="Tang G.D."/>
            <person name="Zhang D."/>
            <person name="Sun W.H."/>
            <person name="Liu D.K."/>
            <person name="Li Y."/>
            <person name="Chen G.Z."/>
            <person name="Liu X.D."/>
            <person name="Liao X.Y."/>
            <person name="Jiang Y.T."/>
            <person name="Yu X."/>
            <person name="Hao Y."/>
            <person name="Huang J."/>
            <person name="Zhao X.W."/>
            <person name="Ke S."/>
            <person name="Chen Y.Y."/>
            <person name="Wu W.L."/>
            <person name="Hsu J.L."/>
            <person name="Lin Y.F."/>
            <person name="Huang M.D."/>
            <person name="Li C.Y."/>
            <person name="Huang L."/>
            <person name="Wang Z.W."/>
            <person name="Zhao X."/>
            <person name="Zhong W.Y."/>
            <person name="Peng D.H."/>
            <person name="Ahmad S."/>
            <person name="Lan S."/>
            <person name="Zhang J.S."/>
            <person name="Tsai W.C."/>
            <person name="Van de Peer Y."/>
            <person name="Liu Z.J."/>
        </authorList>
    </citation>
    <scope>NUCLEOTIDE SEQUENCE</scope>
    <source>
        <strain evidence="2">CP</strain>
    </source>
</reference>
<evidence type="ECO:0000313" key="3">
    <source>
        <dbReference type="Proteomes" id="UP001180020"/>
    </source>
</evidence>
<feature type="region of interest" description="Disordered" evidence="1">
    <location>
        <begin position="30"/>
        <end position="63"/>
    </location>
</feature>
<sequence length="101" mass="11291">MDSEAAKGFTWGRGYSDDAVVRYSDASMTSSAENSDFLPKMPSTPTPTSSGLRLSMTGSRSSKRSRIRFIIGCFMSRYSHDEEADDDQEETGWKYIHGDVF</sequence>
<dbReference type="AlphaFoldDB" id="A0AAV9FCS5"/>
<proteinExistence type="predicted"/>
<gene>
    <name evidence="2" type="ORF">QJS10_CPA02g00319</name>
</gene>